<dbReference type="Proteomes" id="UP000261704">
    <property type="component" value="Chromosome"/>
</dbReference>
<name>A0A347UFI4_9RHOB</name>
<sequence length="310" mass="30398">MSLMKTLAKVALGVAVAKGVGAMASKGRTSQASSGGGLLDALTGGGGASQAQAGGGLQDMLGSLLGGGQQQAGPSAGGLGGLLDGLSDASQPHGGVRSSRGNASGGLNDLLAGMGGQSGGLGGLLGGLAKGGGGDLGGLLGGLMGGAAATAAAAPKAKSTGKDKSANKQKGFGDKLNQSLLAGDEPDEAPSPEEEFAAGLMLKAMIQAAKSDGKIDDSEREKLLGQLGDISPQERDFVNAELAAPIDVNGLADQVPNGMEAQVYAMSIMGIDLDNRNEAQYLHDFATALGLDKRGVNHIHAQLGVPSIYG</sequence>
<dbReference type="Gene3D" id="1.10.3680.10">
    <property type="entry name" value="TerB-like"/>
    <property type="match status" value="1"/>
</dbReference>
<evidence type="ECO:0000313" key="2">
    <source>
        <dbReference type="EMBL" id="AXX97612.1"/>
    </source>
</evidence>
<dbReference type="InterPro" id="IPR029024">
    <property type="entry name" value="TerB-like"/>
</dbReference>
<keyword evidence="3" id="KW-1185">Reference proteome</keyword>
<dbReference type="Pfam" id="PF04391">
    <property type="entry name" value="DUF533"/>
    <property type="match status" value="1"/>
</dbReference>
<dbReference type="SUPFAM" id="SSF158682">
    <property type="entry name" value="TerB-like"/>
    <property type="match status" value="1"/>
</dbReference>
<dbReference type="CDD" id="cd07178">
    <property type="entry name" value="terB_like_YebE"/>
    <property type="match status" value="1"/>
</dbReference>
<evidence type="ECO:0000256" key="1">
    <source>
        <dbReference type="SAM" id="MobiDB-lite"/>
    </source>
</evidence>
<accession>A0A347UFI4</accession>
<feature type="region of interest" description="Disordered" evidence="1">
    <location>
        <begin position="153"/>
        <end position="172"/>
    </location>
</feature>
<dbReference type="RefSeq" id="WP_118942269.1">
    <property type="nucleotide sequence ID" value="NZ_CP032125.1"/>
</dbReference>
<protein>
    <submittedName>
        <fullName evidence="2">Tellurite resistance TerB family protein</fullName>
    </submittedName>
</protein>
<feature type="compositionally biased region" description="Gly residues" evidence="1">
    <location>
        <begin position="65"/>
        <end position="83"/>
    </location>
</feature>
<proteinExistence type="predicted"/>
<gene>
    <name evidence="2" type="ORF">BAR1_06495</name>
</gene>
<dbReference type="InterPro" id="IPR007486">
    <property type="entry name" value="YebE"/>
</dbReference>
<feature type="region of interest" description="Disordered" evidence="1">
    <location>
        <begin position="65"/>
        <end position="102"/>
    </location>
</feature>
<dbReference type="AlphaFoldDB" id="A0A347UFI4"/>
<dbReference type="EMBL" id="CP032125">
    <property type="protein sequence ID" value="AXX97612.1"/>
    <property type="molecule type" value="Genomic_DNA"/>
</dbReference>
<dbReference type="KEGG" id="pamo:BAR1_06495"/>
<dbReference type="OrthoDB" id="7866618at2"/>
<organism evidence="2 3">
    <name type="scientific">Profundibacter amoris</name>
    <dbReference type="NCBI Taxonomy" id="2171755"/>
    <lineage>
        <taxon>Bacteria</taxon>
        <taxon>Pseudomonadati</taxon>
        <taxon>Pseudomonadota</taxon>
        <taxon>Alphaproteobacteria</taxon>
        <taxon>Rhodobacterales</taxon>
        <taxon>Paracoccaceae</taxon>
        <taxon>Profundibacter</taxon>
    </lineage>
</organism>
<reference evidence="2 3" key="1">
    <citation type="submission" date="2018-09" db="EMBL/GenBank/DDBJ databases">
        <title>Profundibacter amoris BAR1 gen. nov., sp. nov., a new member of the Roseobacter clade isolated at Lokis Castle Vent Field on the Arctic Mid-Oceanic Ridge.</title>
        <authorList>
            <person name="Le Moine Bauer S."/>
            <person name="Sjoeberg A.G."/>
            <person name="L'Haridon S."/>
            <person name="Stokke R."/>
            <person name="Roalkvam I."/>
            <person name="Steen I.H."/>
            <person name="Dahle H."/>
        </authorList>
    </citation>
    <scope>NUCLEOTIDE SEQUENCE [LARGE SCALE GENOMIC DNA]</scope>
    <source>
        <strain evidence="2 3">BAR1</strain>
    </source>
</reference>
<evidence type="ECO:0000313" key="3">
    <source>
        <dbReference type="Proteomes" id="UP000261704"/>
    </source>
</evidence>